<evidence type="ECO:0000259" key="8">
    <source>
        <dbReference type="Pfam" id="PF02687"/>
    </source>
</evidence>
<comment type="subcellular location">
    <subcellularLocation>
        <location evidence="1">Cell membrane</location>
        <topology evidence="1">Multi-pass membrane protein</topology>
    </subcellularLocation>
</comment>
<organism evidence="10 11">
    <name type="scientific">Geoalkalibacter subterraneus</name>
    <dbReference type="NCBI Taxonomy" id="483547"/>
    <lineage>
        <taxon>Bacteria</taxon>
        <taxon>Pseudomonadati</taxon>
        <taxon>Thermodesulfobacteriota</taxon>
        <taxon>Desulfuromonadia</taxon>
        <taxon>Desulfuromonadales</taxon>
        <taxon>Geoalkalibacteraceae</taxon>
        <taxon>Geoalkalibacter</taxon>
    </lineage>
</organism>
<feature type="domain" description="ABC3 transporter permease C-terminal" evidence="8">
    <location>
        <begin position="262"/>
        <end position="378"/>
    </location>
</feature>
<evidence type="ECO:0000256" key="6">
    <source>
        <dbReference type="ARBA" id="ARBA00038076"/>
    </source>
</evidence>
<dbReference type="Proteomes" id="UP000035036">
    <property type="component" value="Chromosome"/>
</dbReference>
<dbReference type="RefSeq" id="WP_040199578.1">
    <property type="nucleotide sequence ID" value="NZ_CP010311.1"/>
</dbReference>
<dbReference type="InterPro" id="IPR050250">
    <property type="entry name" value="Macrolide_Exporter_MacB"/>
</dbReference>
<dbReference type="Pfam" id="PF02687">
    <property type="entry name" value="FtsX"/>
    <property type="match status" value="1"/>
</dbReference>
<dbReference type="GO" id="GO:0005886">
    <property type="term" value="C:plasma membrane"/>
    <property type="evidence" value="ECO:0007669"/>
    <property type="project" value="UniProtKB-SubCell"/>
</dbReference>
<dbReference type="KEGG" id="gsb:GSUB_05300"/>
<dbReference type="PANTHER" id="PTHR30572">
    <property type="entry name" value="MEMBRANE COMPONENT OF TRANSPORTER-RELATED"/>
    <property type="match status" value="1"/>
</dbReference>
<dbReference type="HOGENOM" id="CLU_000604_8_4_7"/>
<evidence type="ECO:0000256" key="2">
    <source>
        <dbReference type="ARBA" id="ARBA00022475"/>
    </source>
</evidence>
<evidence type="ECO:0000313" key="11">
    <source>
        <dbReference type="Proteomes" id="UP000035036"/>
    </source>
</evidence>
<sequence>MNLHTIALNNLRRRKARLAFLVMGLLVGIATVVTLISLSEALTMEAEHKIDSFGANILITPVSDDLSLSYGGVNVAGVTVEPDPIRMEELERIRTIPNARNIAAVAPKIVGAVEIGGRRVVMMGVDPEIEFNLKRWWTIDGRPLANADELVAGSAVAEALGLNLGDEVKIAGQTFTLTGILQPTGSQDDRLLIATLPRVQSILGREGVVSLVEIAALCADCPIEDLVEQLSAALPATRVTALQQVVKSRMHALEQFRVFSLSIAAVVVFIGALIVFVTMMGSVNERTREIGIFRALGFRRTHVVHLIMTEAVTVSFIAGALGYLAGMAATWAALPFLAEEHPHLAFNPLLLGGALLLAVAVGSLASIYPALHASRMEPTEALRAL</sequence>
<dbReference type="EMBL" id="CP010311">
    <property type="protein sequence ID" value="AJF06098.1"/>
    <property type="molecule type" value="Genomic_DNA"/>
</dbReference>
<dbReference type="STRING" id="483547.GSUB_05300"/>
<keyword evidence="2" id="KW-1003">Cell membrane</keyword>
<keyword evidence="5 7" id="KW-0472">Membrane</keyword>
<dbReference type="InterPro" id="IPR003838">
    <property type="entry name" value="ABC3_permease_C"/>
</dbReference>
<reference evidence="10 11" key="1">
    <citation type="journal article" date="2015" name="Genome Announc.">
        <title>Genomes of Geoalkalibacter ferrihydriticus Z-0531T and Geoalkalibacter subterraneus Red1T, Two Haloalkaliphilic Metal-Reducing Deltaproteobacteria.</title>
        <authorList>
            <person name="Badalamenti J.P."/>
            <person name="Krajmalnik-Brown R."/>
            <person name="Torres C.I."/>
            <person name="Bond D.R."/>
        </authorList>
    </citation>
    <scope>NUCLEOTIDE SEQUENCE [LARGE SCALE GENOMIC DNA]</scope>
    <source>
        <strain evidence="10 11">Red1</strain>
    </source>
</reference>
<keyword evidence="3 7" id="KW-0812">Transmembrane</keyword>
<evidence type="ECO:0000256" key="3">
    <source>
        <dbReference type="ARBA" id="ARBA00022692"/>
    </source>
</evidence>
<evidence type="ECO:0000259" key="9">
    <source>
        <dbReference type="Pfam" id="PF12704"/>
    </source>
</evidence>
<proteinExistence type="inferred from homology"/>
<feature type="domain" description="MacB-like periplasmic core" evidence="9">
    <location>
        <begin position="21"/>
        <end position="205"/>
    </location>
</feature>
<evidence type="ECO:0000256" key="5">
    <source>
        <dbReference type="ARBA" id="ARBA00023136"/>
    </source>
</evidence>
<feature type="transmembrane region" description="Helical" evidence="7">
    <location>
        <begin position="303"/>
        <end position="325"/>
    </location>
</feature>
<evidence type="ECO:0000256" key="4">
    <source>
        <dbReference type="ARBA" id="ARBA00022989"/>
    </source>
</evidence>
<dbReference type="GO" id="GO:0022857">
    <property type="term" value="F:transmembrane transporter activity"/>
    <property type="evidence" value="ECO:0007669"/>
    <property type="project" value="TreeGrafter"/>
</dbReference>
<feature type="transmembrane region" description="Helical" evidence="7">
    <location>
        <begin position="258"/>
        <end position="283"/>
    </location>
</feature>
<dbReference type="OrthoDB" id="239678at2"/>
<protein>
    <submittedName>
        <fullName evidence="10">ABC transporter permease</fullName>
    </submittedName>
</protein>
<evidence type="ECO:0000256" key="1">
    <source>
        <dbReference type="ARBA" id="ARBA00004651"/>
    </source>
</evidence>
<accession>A0A0B5FFM9</accession>
<dbReference type="InterPro" id="IPR025857">
    <property type="entry name" value="MacB_PCD"/>
</dbReference>
<keyword evidence="11" id="KW-1185">Reference proteome</keyword>
<feature type="transmembrane region" description="Helical" evidence="7">
    <location>
        <begin position="345"/>
        <end position="368"/>
    </location>
</feature>
<gene>
    <name evidence="10" type="ORF">GSUB_05300</name>
</gene>
<dbReference type="Pfam" id="PF12704">
    <property type="entry name" value="MacB_PCD"/>
    <property type="match status" value="1"/>
</dbReference>
<feature type="transmembrane region" description="Helical" evidence="7">
    <location>
        <begin position="18"/>
        <end position="38"/>
    </location>
</feature>
<comment type="similarity">
    <text evidence="6">Belongs to the ABC-4 integral membrane protein family.</text>
</comment>
<keyword evidence="4 7" id="KW-1133">Transmembrane helix</keyword>
<evidence type="ECO:0000256" key="7">
    <source>
        <dbReference type="SAM" id="Phobius"/>
    </source>
</evidence>
<dbReference type="PANTHER" id="PTHR30572:SF4">
    <property type="entry name" value="ABC TRANSPORTER PERMEASE YTRF"/>
    <property type="match status" value="1"/>
</dbReference>
<evidence type="ECO:0000313" key="10">
    <source>
        <dbReference type="EMBL" id="AJF06098.1"/>
    </source>
</evidence>
<dbReference type="AlphaFoldDB" id="A0A0B5FFM9"/>
<name>A0A0B5FFM9_9BACT</name>